<dbReference type="Proteomes" id="UP000326759">
    <property type="component" value="Unassembled WGS sequence"/>
</dbReference>
<gene>
    <name evidence="1" type="ORF">Anas_12233</name>
</gene>
<accession>A0A5N5TD70</accession>
<dbReference type="AlphaFoldDB" id="A0A5N5TD70"/>
<dbReference type="EMBL" id="SEYY01006528">
    <property type="protein sequence ID" value="KAB7502870.1"/>
    <property type="molecule type" value="Genomic_DNA"/>
</dbReference>
<protein>
    <submittedName>
        <fullName evidence="1">Uncharacterized protein</fullName>
    </submittedName>
</protein>
<evidence type="ECO:0000313" key="1">
    <source>
        <dbReference type="EMBL" id="KAB7502870.1"/>
    </source>
</evidence>
<reference evidence="1 2" key="1">
    <citation type="journal article" date="2019" name="PLoS Biol.">
        <title>Sex chromosomes control vertical transmission of feminizing Wolbachia symbionts in an isopod.</title>
        <authorList>
            <person name="Becking T."/>
            <person name="Chebbi M.A."/>
            <person name="Giraud I."/>
            <person name="Moumen B."/>
            <person name="Laverre T."/>
            <person name="Caubet Y."/>
            <person name="Peccoud J."/>
            <person name="Gilbert C."/>
            <person name="Cordaux R."/>
        </authorList>
    </citation>
    <scope>NUCLEOTIDE SEQUENCE [LARGE SCALE GENOMIC DNA]</scope>
    <source>
        <strain evidence="1">ANa2</strain>
        <tissue evidence="1">Whole body excluding digestive tract and cuticle</tissue>
    </source>
</reference>
<evidence type="ECO:0000313" key="2">
    <source>
        <dbReference type="Proteomes" id="UP000326759"/>
    </source>
</evidence>
<name>A0A5N5TD70_9CRUS</name>
<proteinExistence type="predicted"/>
<sequence length="140" mass="16295">MKHLKAIVISNPEFWYDFDCIKKEEEDEVKSEVLDDEDTILNIAEDYIVKNEDLIVENKVARDQFDEISQSKFPVVLLQKLDVNINDKVHITGESETDCVIKIYRCYGNDEYFEEGFSNENCVVNHQNCSENFTTSNGKK</sequence>
<keyword evidence="2" id="KW-1185">Reference proteome</keyword>
<comment type="caution">
    <text evidence="1">The sequence shown here is derived from an EMBL/GenBank/DDBJ whole genome shotgun (WGS) entry which is preliminary data.</text>
</comment>
<organism evidence="1 2">
    <name type="scientific">Armadillidium nasatum</name>
    <dbReference type="NCBI Taxonomy" id="96803"/>
    <lineage>
        <taxon>Eukaryota</taxon>
        <taxon>Metazoa</taxon>
        <taxon>Ecdysozoa</taxon>
        <taxon>Arthropoda</taxon>
        <taxon>Crustacea</taxon>
        <taxon>Multicrustacea</taxon>
        <taxon>Malacostraca</taxon>
        <taxon>Eumalacostraca</taxon>
        <taxon>Peracarida</taxon>
        <taxon>Isopoda</taxon>
        <taxon>Oniscidea</taxon>
        <taxon>Crinocheta</taxon>
        <taxon>Armadillidiidae</taxon>
        <taxon>Armadillidium</taxon>
    </lineage>
</organism>